<keyword evidence="8" id="KW-1133">Transmembrane helix</keyword>
<evidence type="ECO:0000313" key="16">
    <source>
        <dbReference type="Ensembl" id="ENSNBRP00000019717.1"/>
    </source>
</evidence>
<evidence type="ECO:0000256" key="11">
    <source>
        <dbReference type="ARBA" id="ARBA00025789"/>
    </source>
</evidence>
<dbReference type="Pfam" id="PF00102">
    <property type="entry name" value="Y_phosphatase"/>
    <property type="match status" value="1"/>
</dbReference>
<dbReference type="InterPro" id="IPR050713">
    <property type="entry name" value="RTP_Phos/Ushers"/>
</dbReference>
<dbReference type="InterPro" id="IPR003961">
    <property type="entry name" value="FN3_dom"/>
</dbReference>
<dbReference type="Gene3D" id="2.60.40.10">
    <property type="entry name" value="Immunoglobulins"/>
    <property type="match status" value="11"/>
</dbReference>
<feature type="domain" description="Fibronectin type-III" evidence="15">
    <location>
        <begin position="368"/>
        <end position="458"/>
    </location>
</feature>
<comment type="catalytic activity">
    <reaction evidence="12">
        <text>O-phospho-L-tyrosyl-[protein] + H2O = L-tyrosyl-[protein] + phosphate</text>
        <dbReference type="Rhea" id="RHEA:10684"/>
        <dbReference type="Rhea" id="RHEA-COMP:10136"/>
        <dbReference type="Rhea" id="RHEA-COMP:20101"/>
        <dbReference type="ChEBI" id="CHEBI:15377"/>
        <dbReference type="ChEBI" id="CHEBI:43474"/>
        <dbReference type="ChEBI" id="CHEBI:46858"/>
        <dbReference type="ChEBI" id="CHEBI:61978"/>
        <dbReference type="EC" id="3.1.3.48"/>
    </reaction>
</comment>
<accession>A0A3Q4HQS1</accession>
<evidence type="ECO:0000256" key="10">
    <source>
        <dbReference type="ARBA" id="ARBA00023180"/>
    </source>
</evidence>
<feature type="domain" description="Fibronectin type-III" evidence="15">
    <location>
        <begin position="972"/>
        <end position="1059"/>
    </location>
</feature>
<dbReference type="InterPro" id="IPR000242">
    <property type="entry name" value="PTP_cat"/>
</dbReference>
<dbReference type="FunFam" id="3.90.190.10:FF:000009">
    <property type="entry name" value="Receptor-type tyrosine-protein phosphatase beta"/>
    <property type="match status" value="1"/>
</dbReference>
<dbReference type="Proteomes" id="UP000261580">
    <property type="component" value="Unassembled WGS sequence"/>
</dbReference>
<keyword evidence="5" id="KW-0677">Repeat</keyword>
<evidence type="ECO:0000256" key="3">
    <source>
        <dbReference type="ARBA" id="ARBA00022692"/>
    </source>
</evidence>
<dbReference type="GO" id="GO:0043235">
    <property type="term" value="C:receptor complex"/>
    <property type="evidence" value="ECO:0007669"/>
    <property type="project" value="TreeGrafter"/>
</dbReference>
<evidence type="ECO:0000256" key="12">
    <source>
        <dbReference type="ARBA" id="ARBA00051722"/>
    </source>
</evidence>
<dbReference type="SMART" id="SM00194">
    <property type="entry name" value="PTPc"/>
    <property type="match status" value="1"/>
</dbReference>
<dbReference type="EC" id="3.1.3.48" evidence="2"/>
<sequence>MFDLFCQNGSSAAPTEENVASSPCSISLSELVSSLDSISLTVSTPGQNCSFTVTSPDTDGIECRQRTREEEAVEGSSRAHHVGTDQLGVEAGGNKSMREVFTCVLDHLEPGTTYQLQVQSKTDQESANITPLNFFSTVMSAGLLKNETLGSTTTRHTLNSLVPGRLYNITVVTEGGKLQNSRTIKAQTVPSAVFNLTTNYENSTSLLLSWQKPKGDLDALIVTLTSNGTRLWETTLPGNVTEVTIHQLTPGSAYQLTVTSRSGRLTNQSEITVRTAPAPASLLTLSPSTSGGLFLAWSPPAGHWENYRLFLFDGSQQIVSTSLDQEAVNFSIPSAGLTPGRVYRVVLRVESGGLTAESSCEGSTAPAPVLDLHIRHSDQTSLSAMWSHSPLGLRDSYFLTLYHGNNSTATRTVEPNMRECTFNVLTPGRLYTITVTTRSGKLNTSVSVEGRTVPTELHAFTLRNMGINNLEASWTKPPGDVDLYMLTLLRDRCVYKETITVTSHYTRSEIIHLSDHVLKQIEPVSEITVSNGGKSDALQVSWRPVSGVVDSYLVCLEERKGISKHKFVVSHSSPPECSFRSLEAGRLYSVVIKTRSGDLETAATVLARTQPATVQNPIAVHSGRDNFLKVYWRQAAGVLDRYVVLIRYNHTVLQNKSVSAGHNECIFSSLTSGRLYTVTVETWSGDYVSSISTDGRTFPAAVQNLLLSNAGTNKLNVTWSPAPGDVDYYEVTLLFNDSRVFPPVTLGGEVRQHRLTSLTPGRLYKIVVATFSGSYQRAEFIEGRTVPRAVGNLHLVPQPGLTDSVAGLLASWLPGEGDLDMYIVSLLTVDGVTIDTRPVPKHVTTLDFLELTPGHLYTITVQSMSGKLSNSNTATGRTAPARVTALQADNDHTTHSLTVSWERPVGAYDSYSLQLLDEAGIVVINRTVAAESRTELLEGLTSGKLYRVRVVTLSGGVPSLEASAEGQTRPAAVSNLLVISANTSSLSFSWRPSDGHVDIYDLTLYSEQVDLQKVGSAADSCVFSGLRAGSLYKLQVVSWSRDMSSESSVLARTVPSPVSSLQVEKSHADLFVSLLRKVVLYDVSGSTLGAQTLGAEHTSHTFTALVPGRLYRAEVITHSGDLTNNVSAFGRTSPQPPAHLSVKQGPSNDTIELLWAVPTKGDYSNFSLQWTPPDQLTVTQTHLTSCIVGGMFPGREYNFTLMTASGGGAKGGPTVRSQPIQRNIRTSPSSLKSIHCFPLSSSSLSCSWSPPHADFDSYEVECRRYDDRELISALKLVGGVTAVTLDHLEPYRKYSVTVRVSSAGQTSPPVTHTTVTMIDRPPVPPQSVRVTKRSSKIKSSSILFRFNCSWFTDTNGAIRYFTVIVAESDANEMLQPEQRHPLPSYRDYISNSSVRAYQTAYFPSRCPQDTESSVVEVNLGAGGDRLGGSCDHYHDGDLYLSDSYGAFCDGPLKAKTSYRLSMRAFTRLFDENHREFSQPLFTDTYLSEPLRTHAEPLGGVVEGLSAGMFLIGMMVAVVSLLAYRQRLRKVAVQENPVVRMSMWKEVPTSGMYMGVRSNRRITSPIKTGHFESHLTKLQADSNYLLSEEFEDLKDVGRNQTMDVARVPENRGKNRYNNILPYDSTRVKLSYLEDDPCSDYINASYIPGNNYRREYIATQGPLPGTKDDFWRMVWEHGVYNIIMVTQCVEKGRVKCDQYWPADREPLYYGDLVIQMLSESVLPEWTIREFKITSESSCSYPRVLRHFHYTVWPDHGVPESTQSLIQFVRTARDYVDRSPSTGATVIHCSAGVGRTGTFIALDRVLQQLDSKGTIDLYGCVFDLRLHRQHMVQTECQYAFLYQCIRDVLRARKHRSEQENPLYPIYENFNPEYCRDFIYTGR</sequence>
<evidence type="ECO:0000256" key="9">
    <source>
        <dbReference type="ARBA" id="ARBA00023136"/>
    </source>
</evidence>
<evidence type="ECO:0000259" key="15">
    <source>
        <dbReference type="PROSITE" id="PS50853"/>
    </source>
</evidence>
<feature type="domain" description="Fibronectin type-III" evidence="15">
    <location>
        <begin position="701"/>
        <end position="788"/>
    </location>
</feature>
<evidence type="ECO:0000256" key="7">
    <source>
        <dbReference type="ARBA" id="ARBA00022912"/>
    </source>
</evidence>
<feature type="domain" description="Fibronectin type-III" evidence="15">
    <location>
        <begin position="1136"/>
        <end position="1226"/>
    </location>
</feature>
<dbReference type="InterPro" id="IPR041201">
    <property type="entry name" value="PTPRJ_TM"/>
</dbReference>
<dbReference type="GO" id="GO:0001525">
    <property type="term" value="P:angiogenesis"/>
    <property type="evidence" value="ECO:0007669"/>
    <property type="project" value="TreeGrafter"/>
</dbReference>
<reference evidence="16" key="2">
    <citation type="submission" date="2025-09" db="UniProtKB">
        <authorList>
            <consortium name="Ensembl"/>
        </authorList>
    </citation>
    <scope>IDENTIFICATION</scope>
</reference>
<dbReference type="GO" id="GO:0004725">
    <property type="term" value="F:protein tyrosine phosphatase activity"/>
    <property type="evidence" value="ECO:0007669"/>
    <property type="project" value="UniProtKB-EC"/>
</dbReference>
<protein>
    <recommendedName>
        <fullName evidence="2">protein-tyrosine-phosphatase</fullName>
        <ecNumber evidence="2">3.1.3.48</ecNumber>
    </recommendedName>
</protein>
<dbReference type="CDD" id="cd00063">
    <property type="entry name" value="FN3"/>
    <property type="match status" value="8"/>
</dbReference>
<keyword evidence="6" id="KW-0378">Hydrolase</keyword>
<dbReference type="InterPro" id="IPR000387">
    <property type="entry name" value="Tyr_Pase_dom"/>
</dbReference>
<evidence type="ECO:0000256" key="1">
    <source>
        <dbReference type="ARBA" id="ARBA00004479"/>
    </source>
</evidence>
<dbReference type="InterPro" id="IPR016130">
    <property type="entry name" value="Tyr_Pase_AS"/>
</dbReference>
<dbReference type="PANTHER" id="PTHR46957">
    <property type="entry name" value="CYTOKINE RECEPTOR"/>
    <property type="match status" value="1"/>
</dbReference>
<evidence type="ECO:0000256" key="2">
    <source>
        <dbReference type="ARBA" id="ARBA00013064"/>
    </source>
</evidence>
<name>A0A3Q4HQS1_NEOBR</name>
<evidence type="ECO:0000256" key="8">
    <source>
        <dbReference type="ARBA" id="ARBA00022989"/>
    </source>
</evidence>
<comment type="similarity">
    <text evidence="11">Belongs to the protein-tyrosine phosphatase family. Receptor class 3 subfamily.</text>
</comment>
<evidence type="ECO:0000259" key="13">
    <source>
        <dbReference type="PROSITE" id="PS50055"/>
    </source>
</evidence>
<feature type="domain" description="Tyrosine-protein phosphatase" evidence="13">
    <location>
        <begin position="1585"/>
        <end position="1845"/>
    </location>
</feature>
<dbReference type="Gene3D" id="3.90.190.10">
    <property type="entry name" value="Protein tyrosine phosphatase superfamily"/>
    <property type="match status" value="1"/>
</dbReference>
<dbReference type="SMART" id="SM00060">
    <property type="entry name" value="FN3"/>
    <property type="match status" value="13"/>
</dbReference>
<keyword evidence="7" id="KW-0904">Protein phosphatase</keyword>
<feature type="domain" description="Fibronectin type-III" evidence="15">
    <location>
        <begin position="523"/>
        <end position="612"/>
    </location>
</feature>
<keyword evidence="3" id="KW-0812">Transmembrane</keyword>
<dbReference type="OMA" id="HWENYRL"/>
<dbReference type="SUPFAM" id="SSF49265">
    <property type="entry name" value="Fibronectin type III"/>
    <property type="match status" value="10"/>
</dbReference>
<dbReference type="InterPro" id="IPR013783">
    <property type="entry name" value="Ig-like_fold"/>
</dbReference>
<evidence type="ECO:0000256" key="6">
    <source>
        <dbReference type="ARBA" id="ARBA00022801"/>
    </source>
</evidence>
<evidence type="ECO:0000256" key="5">
    <source>
        <dbReference type="ARBA" id="ARBA00022737"/>
    </source>
</evidence>
<keyword evidence="17" id="KW-1185">Reference proteome</keyword>
<dbReference type="PROSITE" id="PS50055">
    <property type="entry name" value="TYR_PHOSPHATASE_PTP"/>
    <property type="match status" value="1"/>
</dbReference>
<keyword evidence="9" id="KW-0472">Membrane</keyword>
<dbReference type="Bgee" id="ENSNBRG00000015120">
    <property type="expression patterns" value="Expressed in heart and 7 other cell types or tissues"/>
</dbReference>
<dbReference type="SMART" id="SM00404">
    <property type="entry name" value="PTPc_motif"/>
    <property type="match status" value="1"/>
</dbReference>
<reference evidence="16" key="1">
    <citation type="submission" date="2025-08" db="UniProtKB">
        <authorList>
            <consortium name="Ensembl"/>
        </authorList>
    </citation>
    <scope>IDENTIFICATION</scope>
</reference>
<feature type="domain" description="Fibronectin type-III" evidence="15">
    <location>
        <begin position="879"/>
        <end position="971"/>
    </location>
</feature>
<evidence type="ECO:0000313" key="17">
    <source>
        <dbReference type="Proteomes" id="UP000261580"/>
    </source>
</evidence>
<keyword evidence="4" id="KW-0732">Signal</keyword>
<dbReference type="STRING" id="32507.ENSNBRP00000019717"/>
<feature type="domain" description="Fibronectin type-III" evidence="15">
    <location>
        <begin position="1227"/>
        <end position="1321"/>
    </location>
</feature>
<dbReference type="PROSITE" id="PS50056">
    <property type="entry name" value="TYR_PHOSPHATASE_2"/>
    <property type="match status" value="1"/>
</dbReference>
<evidence type="ECO:0000259" key="14">
    <source>
        <dbReference type="PROSITE" id="PS50056"/>
    </source>
</evidence>
<dbReference type="Ensembl" id="ENSNBRT00000020237.1">
    <property type="protein sequence ID" value="ENSNBRP00000019717.1"/>
    <property type="gene ID" value="ENSNBRG00000015120.1"/>
</dbReference>
<feature type="domain" description="Tyrosine specific protein phosphatases" evidence="14">
    <location>
        <begin position="1760"/>
        <end position="1836"/>
    </location>
</feature>
<organism evidence="16 17">
    <name type="scientific">Neolamprologus brichardi</name>
    <name type="common">Fairy cichlid</name>
    <name type="synonym">Lamprologus brichardi</name>
    <dbReference type="NCBI Taxonomy" id="32507"/>
    <lineage>
        <taxon>Eukaryota</taxon>
        <taxon>Metazoa</taxon>
        <taxon>Chordata</taxon>
        <taxon>Craniata</taxon>
        <taxon>Vertebrata</taxon>
        <taxon>Euteleostomi</taxon>
        <taxon>Actinopterygii</taxon>
        <taxon>Neopterygii</taxon>
        <taxon>Teleostei</taxon>
        <taxon>Neoteleostei</taxon>
        <taxon>Acanthomorphata</taxon>
        <taxon>Ovalentaria</taxon>
        <taxon>Cichlomorphae</taxon>
        <taxon>Cichliformes</taxon>
        <taxon>Cichlidae</taxon>
        <taxon>African cichlids</taxon>
        <taxon>Pseudocrenilabrinae</taxon>
        <taxon>Lamprologini</taxon>
        <taxon>Neolamprologus</taxon>
    </lineage>
</organism>
<dbReference type="InterPro" id="IPR036116">
    <property type="entry name" value="FN3_sf"/>
</dbReference>
<dbReference type="PANTHER" id="PTHR46957:SF2">
    <property type="entry name" value="RECEPTOR-TYPE TYROSINE-PROTEIN PHOSPHATASE BETA"/>
    <property type="match status" value="1"/>
</dbReference>
<evidence type="ECO:0000256" key="4">
    <source>
        <dbReference type="ARBA" id="ARBA00022729"/>
    </source>
</evidence>
<dbReference type="PROSITE" id="PS00383">
    <property type="entry name" value="TYR_PHOSPHATASE_1"/>
    <property type="match status" value="1"/>
</dbReference>
<dbReference type="Pfam" id="PF18861">
    <property type="entry name" value="PTP_tm"/>
    <property type="match status" value="1"/>
</dbReference>
<dbReference type="PROSITE" id="PS50853">
    <property type="entry name" value="FN3"/>
    <property type="match status" value="8"/>
</dbReference>
<dbReference type="PRINTS" id="PR00700">
    <property type="entry name" value="PRTYPHPHTASE"/>
</dbReference>
<dbReference type="GO" id="GO:0016020">
    <property type="term" value="C:membrane"/>
    <property type="evidence" value="ECO:0007669"/>
    <property type="project" value="UniProtKB-SubCell"/>
</dbReference>
<keyword evidence="10" id="KW-0325">Glycoprotein</keyword>
<dbReference type="InterPro" id="IPR029021">
    <property type="entry name" value="Prot-tyrosine_phosphatase-like"/>
</dbReference>
<proteinExistence type="inferred from homology"/>
<dbReference type="GO" id="GO:0045296">
    <property type="term" value="F:cadherin binding"/>
    <property type="evidence" value="ECO:0007669"/>
    <property type="project" value="TreeGrafter"/>
</dbReference>
<feature type="domain" description="Fibronectin type-III" evidence="15">
    <location>
        <begin position="192"/>
        <end position="279"/>
    </location>
</feature>
<comment type="subcellular location">
    <subcellularLocation>
        <location evidence="1">Membrane</location>
        <topology evidence="1">Single-pass type I membrane protein</topology>
    </subcellularLocation>
</comment>
<dbReference type="SUPFAM" id="SSF52799">
    <property type="entry name" value="(Phosphotyrosine protein) phosphatases II"/>
    <property type="match status" value="1"/>
</dbReference>
<dbReference type="FunFam" id="2.60.40.10:FF:000369">
    <property type="entry name" value="Protein tyrosine phosphatase, receptor type B"/>
    <property type="match status" value="7"/>
</dbReference>
<dbReference type="GeneTree" id="ENSGT00940000156088"/>
<dbReference type="InterPro" id="IPR003595">
    <property type="entry name" value="Tyr_Pase_cat"/>
</dbReference>
<dbReference type="Pfam" id="PF00041">
    <property type="entry name" value="fn3"/>
    <property type="match status" value="8"/>
</dbReference>